<comment type="caution">
    <text evidence="2">The sequence shown here is derived from an EMBL/GenBank/DDBJ whole genome shotgun (WGS) entry which is preliminary data.</text>
</comment>
<evidence type="ECO:0000313" key="3">
    <source>
        <dbReference type="Proteomes" id="UP000433382"/>
    </source>
</evidence>
<evidence type="ECO:0000313" key="2">
    <source>
        <dbReference type="EMBL" id="KAB3561340.1"/>
    </source>
</evidence>
<dbReference type="AlphaFoldDB" id="A0A6I0G2U6"/>
<feature type="domain" description="Conjugative transposon TraM C-terminal" evidence="1">
    <location>
        <begin position="2"/>
        <end position="41"/>
    </location>
</feature>
<reference evidence="2 3" key="1">
    <citation type="journal article" date="2019" name="Nat. Med.">
        <title>A library of human gut bacterial isolates paired with longitudinal multiomics data enables mechanistic microbiome research.</title>
        <authorList>
            <person name="Poyet M."/>
            <person name="Groussin M."/>
            <person name="Gibbons S.M."/>
            <person name="Avila-Pacheco J."/>
            <person name="Jiang X."/>
            <person name="Kearney S.M."/>
            <person name="Perrotta A.R."/>
            <person name="Berdy B."/>
            <person name="Zhao S."/>
            <person name="Lieberman T.D."/>
            <person name="Swanson P.K."/>
            <person name="Smith M."/>
            <person name="Roesemann S."/>
            <person name="Alexander J.E."/>
            <person name="Rich S.A."/>
            <person name="Livny J."/>
            <person name="Vlamakis H."/>
            <person name="Clish C."/>
            <person name="Bullock K."/>
            <person name="Deik A."/>
            <person name="Scott J."/>
            <person name="Pierce K.A."/>
            <person name="Xavier R.J."/>
            <person name="Alm E.J."/>
        </authorList>
    </citation>
    <scope>NUCLEOTIDE SEQUENCE [LARGE SCALE GENOMIC DNA]</scope>
    <source>
        <strain evidence="2 3">BIOML-A73</strain>
    </source>
</reference>
<dbReference type="InterPro" id="IPR055407">
    <property type="entry name" value="TraM_C"/>
</dbReference>
<organism evidence="2 3">
    <name type="scientific">Phocaeicola vulgatus</name>
    <name type="common">Bacteroides vulgatus</name>
    <dbReference type="NCBI Taxonomy" id="821"/>
    <lineage>
        <taxon>Bacteria</taxon>
        <taxon>Pseudomonadati</taxon>
        <taxon>Bacteroidota</taxon>
        <taxon>Bacteroidia</taxon>
        <taxon>Bacteroidales</taxon>
        <taxon>Bacteroidaceae</taxon>
        <taxon>Phocaeicola</taxon>
    </lineage>
</organism>
<accession>A0A6I0G2U6</accession>
<proteinExistence type="predicted"/>
<protein>
    <submittedName>
        <fullName evidence="2">Conjugative transposon protein TraM</fullName>
    </submittedName>
</protein>
<gene>
    <name evidence="2" type="primary">traM</name>
    <name evidence="2" type="ORF">GAY01_23700</name>
</gene>
<name>A0A6I0G2U6_PHOVU</name>
<dbReference type="Proteomes" id="UP000433382">
    <property type="component" value="Unassembled WGS sequence"/>
</dbReference>
<feature type="non-terminal residue" evidence="2">
    <location>
        <position position="1"/>
    </location>
</feature>
<evidence type="ECO:0000259" key="1">
    <source>
        <dbReference type="Pfam" id="PF12508"/>
    </source>
</evidence>
<dbReference type="EMBL" id="WCZM01000086">
    <property type="protein sequence ID" value="KAB3561340.1"/>
    <property type="molecule type" value="Genomic_DNA"/>
</dbReference>
<dbReference type="Pfam" id="PF12508">
    <property type="entry name" value="Transposon_TraM"/>
    <property type="match status" value="1"/>
</dbReference>
<dbReference type="RefSeq" id="WP_303489202.1">
    <property type="nucleotide sequence ID" value="NZ_JAUOMA010000101.1"/>
</dbReference>
<sequence>MGSQIVAGAANSVINATKSAASKNIRKIKVTIKTNYRILLKDAKRMRKEK</sequence>